<dbReference type="OrthoDB" id="5489603at2"/>
<comment type="caution">
    <text evidence="3">The sequence shown here is derived from an EMBL/GenBank/DDBJ whole genome shotgun (WGS) entry which is preliminary data.</text>
</comment>
<name>A0A420WAT4_9PROT</name>
<dbReference type="AlphaFoldDB" id="A0A420WAT4"/>
<evidence type="ECO:0000313" key="3">
    <source>
        <dbReference type="EMBL" id="RKQ68042.1"/>
    </source>
</evidence>
<evidence type="ECO:0000256" key="1">
    <source>
        <dbReference type="SAM" id="SignalP"/>
    </source>
</evidence>
<dbReference type="PANTHER" id="PTHR21666:SF270">
    <property type="entry name" value="MUREIN HYDROLASE ACTIVATOR ENVC"/>
    <property type="match status" value="1"/>
</dbReference>
<feature type="chain" id="PRO_5019046851" evidence="1">
    <location>
        <begin position="23"/>
        <end position="332"/>
    </location>
</feature>
<keyword evidence="1" id="KW-0732">Signal</keyword>
<gene>
    <name evidence="3" type="ORF">BCL74_3360</name>
</gene>
<dbReference type="InterPro" id="IPR050570">
    <property type="entry name" value="Cell_wall_metabolism_enzyme"/>
</dbReference>
<dbReference type="GO" id="GO:0004222">
    <property type="term" value="F:metalloendopeptidase activity"/>
    <property type="evidence" value="ECO:0007669"/>
    <property type="project" value="TreeGrafter"/>
</dbReference>
<organism evidence="3 4">
    <name type="scientific">Oceanibaculum indicum</name>
    <dbReference type="NCBI Taxonomy" id="526216"/>
    <lineage>
        <taxon>Bacteria</taxon>
        <taxon>Pseudomonadati</taxon>
        <taxon>Pseudomonadota</taxon>
        <taxon>Alphaproteobacteria</taxon>
        <taxon>Rhodospirillales</taxon>
        <taxon>Oceanibaculaceae</taxon>
        <taxon>Oceanibaculum</taxon>
    </lineage>
</organism>
<dbReference type="RefSeq" id="WP_121221773.1">
    <property type="nucleotide sequence ID" value="NZ_RBIG01000004.1"/>
</dbReference>
<dbReference type="SUPFAM" id="SSF51261">
    <property type="entry name" value="Duplicated hybrid motif"/>
    <property type="match status" value="1"/>
</dbReference>
<dbReference type="Gene3D" id="2.70.70.10">
    <property type="entry name" value="Glucose Permease (Domain IIA)"/>
    <property type="match status" value="1"/>
</dbReference>
<dbReference type="PANTHER" id="PTHR21666">
    <property type="entry name" value="PEPTIDASE-RELATED"/>
    <property type="match status" value="1"/>
</dbReference>
<feature type="signal peptide" evidence="1">
    <location>
        <begin position="1"/>
        <end position="22"/>
    </location>
</feature>
<reference evidence="3 4" key="1">
    <citation type="submission" date="2018-10" db="EMBL/GenBank/DDBJ databases">
        <title>Comparative analysis of microorganisms from saline springs in Andes Mountain Range, Colombia.</title>
        <authorList>
            <person name="Rubin E."/>
        </authorList>
    </citation>
    <scope>NUCLEOTIDE SEQUENCE [LARGE SCALE GENOMIC DNA]</scope>
    <source>
        <strain evidence="3 4">USBA 36</strain>
    </source>
</reference>
<feature type="domain" description="M23ase beta-sheet core" evidence="2">
    <location>
        <begin position="66"/>
        <end position="183"/>
    </location>
</feature>
<dbReference type="EMBL" id="RBIG01000004">
    <property type="protein sequence ID" value="RKQ68042.1"/>
    <property type="molecule type" value="Genomic_DNA"/>
</dbReference>
<dbReference type="InterPro" id="IPR016047">
    <property type="entry name" value="M23ase_b-sheet_dom"/>
</dbReference>
<dbReference type="Pfam" id="PF01551">
    <property type="entry name" value="Peptidase_M23"/>
    <property type="match status" value="1"/>
</dbReference>
<dbReference type="Proteomes" id="UP000277424">
    <property type="component" value="Unassembled WGS sequence"/>
</dbReference>
<evidence type="ECO:0000259" key="2">
    <source>
        <dbReference type="Pfam" id="PF01551"/>
    </source>
</evidence>
<evidence type="ECO:0000313" key="4">
    <source>
        <dbReference type="Proteomes" id="UP000277424"/>
    </source>
</evidence>
<sequence>MLKMMRFTPAFFLLFLSGPLAAQDISLSLPIGCELRKDCWVFQLPDVDPGPDRMDYACGKLAYDGHDGTDIALAGLAEIARGVPVFAAAPGIVKGVRDGMQDALVSEIGKEAVKDRECGNGVLIEHAGGWQTQYCHLRKGSVAVRSGQKVEKGARLGEVGLSGSTDFAHLEFILRKDGKTVDPFRGLEGGPACGPGDKPLWDAAAQQALAYGPAPYAIGVAPRAPKYDEVLKGQFPADTLPESAEAIVLWAEFNGLAPGDILRMSLTGPDGAEMASHSEIMPAAKVRQFLFIGKKRGQQPWPKGTYAGRASVERKDGLGAGKREIRYSFTVR</sequence>
<proteinExistence type="predicted"/>
<dbReference type="CDD" id="cd12797">
    <property type="entry name" value="M23_peptidase"/>
    <property type="match status" value="1"/>
</dbReference>
<protein>
    <submittedName>
        <fullName evidence="3">Peptidase M23-like protein</fullName>
    </submittedName>
</protein>
<dbReference type="InterPro" id="IPR011055">
    <property type="entry name" value="Dup_hybrid_motif"/>
</dbReference>
<accession>A0A420WAT4</accession>